<gene>
    <name evidence="3" type="primary">FAAH</name>
    <name evidence="3" type="ORF">KSP39_PZI013332</name>
</gene>
<evidence type="ECO:0000313" key="3">
    <source>
        <dbReference type="EMBL" id="KAK8935141.1"/>
    </source>
</evidence>
<feature type="domain" description="Amidase" evidence="2">
    <location>
        <begin position="50"/>
        <end position="448"/>
    </location>
</feature>
<dbReference type="Gene3D" id="3.90.1300.10">
    <property type="entry name" value="Amidase signature (AS) domain"/>
    <property type="match status" value="1"/>
</dbReference>
<proteinExistence type="predicted"/>
<evidence type="ECO:0000313" key="4">
    <source>
        <dbReference type="Proteomes" id="UP001418222"/>
    </source>
</evidence>
<feature type="signal peptide" evidence="1">
    <location>
        <begin position="1"/>
        <end position="19"/>
    </location>
</feature>
<evidence type="ECO:0000256" key="1">
    <source>
        <dbReference type="SAM" id="SignalP"/>
    </source>
</evidence>
<dbReference type="EMBL" id="JBBWWQ010000011">
    <property type="protein sequence ID" value="KAK8935141.1"/>
    <property type="molecule type" value="Genomic_DNA"/>
</dbReference>
<feature type="chain" id="PRO_5042879540" evidence="1">
    <location>
        <begin position="20"/>
        <end position="518"/>
    </location>
</feature>
<accession>A0AAP0BDL2</accession>
<comment type="caution">
    <text evidence="3">The sequence shown here is derived from an EMBL/GenBank/DDBJ whole genome shotgun (WGS) entry which is preliminary data.</text>
</comment>
<dbReference type="AlphaFoldDB" id="A0AAP0BDL2"/>
<reference evidence="3 4" key="1">
    <citation type="journal article" date="2022" name="Nat. Plants">
        <title>Genomes of leafy and leafless Platanthera orchids illuminate the evolution of mycoheterotrophy.</title>
        <authorList>
            <person name="Li M.H."/>
            <person name="Liu K.W."/>
            <person name="Li Z."/>
            <person name="Lu H.C."/>
            <person name="Ye Q.L."/>
            <person name="Zhang D."/>
            <person name="Wang J.Y."/>
            <person name="Li Y.F."/>
            <person name="Zhong Z.M."/>
            <person name="Liu X."/>
            <person name="Yu X."/>
            <person name="Liu D.K."/>
            <person name="Tu X.D."/>
            <person name="Liu B."/>
            <person name="Hao Y."/>
            <person name="Liao X.Y."/>
            <person name="Jiang Y.T."/>
            <person name="Sun W.H."/>
            <person name="Chen J."/>
            <person name="Chen Y.Q."/>
            <person name="Ai Y."/>
            <person name="Zhai J.W."/>
            <person name="Wu S.S."/>
            <person name="Zhou Z."/>
            <person name="Hsiao Y.Y."/>
            <person name="Wu W.L."/>
            <person name="Chen Y.Y."/>
            <person name="Lin Y.F."/>
            <person name="Hsu J.L."/>
            <person name="Li C.Y."/>
            <person name="Wang Z.W."/>
            <person name="Zhao X."/>
            <person name="Zhong W.Y."/>
            <person name="Ma X.K."/>
            <person name="Ma L."/>
            <person name="Huang J."/>
            <person name="Chen G.Z."/>
            <person name="Huang M.Z."/>
            <person name="Huang L."/>
            <person name="Peng D.H."/>
            <person name="Luo Y.B."/>
            <person name="Zou S.Q."/>
            <person name="Chen S.P."/>
            <person name="Lan S."/>
            <person name="Tsai W.C."/>
            <person name="Van de Peer Y."/>
            <person name="Liu Z.J."/>
        </authorList>
    </citation>
    <scope>NUCLEOTIDE SEQUENCE [LARGE SCALE GENOMIC DNA]</scope>
    <source>
        <strain evidence="3">Lor287</strain>
    </source>
</reference>
<dbReference type="Proteomes" id="UP001418222">
    <property type="component" value="Unassembled WGS sequence"/>
</dbReference>
<dbReference type="Pfam" id="PF01425">
    <property type="entry name" value="Amidase"/>
    <property type="match status" value="1"/>
</dbReference>
<protein>
    <submittedName>
        <fullName evidence="3">Fatty acid amide hydrolase</fullName>
    </submittedName>
</protein>
<evidence type="ECO:0000259" key="2">
    <source>
        <dbReference type="Pfam" id="PF01425"/>
    </source>
</evidence>
<keyword evidence="3" id="KW-0378">Hydrolase</keyword>
<dbReference type="InterPro" id="IPR023631">
    <property type="entry name" value="Amidase_dom"/>
</dbReference>
<keyword evidence="4" id="KW-1185">Reference proteome</keyword>
<dbReference type="SUPFAM" id="SSF75304">
    <property type="entry name" value="Amidase signature (AS) enzymes"/>
    <property type="match status" value="1"/>
</dbReference>
<name>A0AAP0BDL2_9ASPA</name>
<organism evidence="3 4">
    <name type="scientific">Platanthera zijinensis</name>
    <dbReference type="NCBI Taxonomy" id="2320716"/>
    <lineage>
        <taxon>Eukaryota</taxon>
        <taxon>Viridiplantae</taxon>
        <taxon>Streptophyta</taxon>
        <taxon>Embryophyta</taxon>
        <taxon>Tracheophyta</taxon>
        <taxon>Spermatophyta</taxon>
        <taxon>Magnoliopsida</taxon>
        <taxon>Liliopsida</taxon>
        <taxon>Asparagales</taxon>
        <taxon>Orchidaceae</taxon>
        <taxon>Orchidoideae</taxon>
        <taxon>Orchideae</taxon>
        <taxon>Orchidinae</taxon>
        <taxon>Platanthera</taxon>
    </lineage>
</organism>
<dbReference type="PANTHER" id="PTHR42678">
    <property type="entry name" value="AMIDASE"/>
    <property type="match status" value="1"/>
</dbReference>
<dbReference type="InterPro" id="IPR036928">
    <property type="entry name" value="AS_sf"/>
</dbReference>
<dbReference type="PANTHER" id="PTHR42678:SF34">
    <property type="entry name" value="OS04G0183300 PROTEIN"/>
    <property type="match status" value="1"/>
</dbReference>
<keyword evidence="1" id="KW-0732">Signal</keyword>
<sequence length="518" mass="54717">MAIIAVCLAFAFLLSAVGASFHSPAMDYGESTISDIQSYFADGSLTSRQLVSFYLARIQSLNPYLHAVIEVNPDALSDADTADCQRLSGSPLSRGILHGIPILLKDNIVTRDRLNTTAGSLALLGSVVPRDAGVAARLRSAGAIILGKASLSEWAYYRFEDAPSGWSARGGQGINPYVASAGTCGSSSGSAVSAAAGMTAVALGTETHGSIICPASLNSVVGIKPTVGLTSRAGVIPVTPRQDTVGPMARTVADAVAVLEAMVGYDKRDSEATAAAAAFVPEGGYMQFLKEDGLKGKRVGILRKGFFNFVQGSLEKKTLEQHFHVMRKKGAILIDNLEIANASIIQNGAESGEDVAMLAEFKLSVNAYLSELVISPVRSLAEVIAFNNEHKIQEMIEEYGQQRFLDAEKMNGIGRIERAAIKKLGELSENGLEKLMKEKKLDAVVTPNYSCISFLAINGYPGISVPAGYGKSGVPFGICFGGLKGSEPTLIEISYAFEQATKVRKPPLIISAGDLSGR</sequence>
<dbReference type="GO" id="GO:0016787">
    <property type="term" value="F:hydrolase activity"/>
    <property type="evidence" value="ECO:0007669"/>
    <property type="project" value="UniProtKB-KW"/>
</dbReference>